<evidence type="ECO:0000256" key="9">
    <source>
        <dbReference type="ARBA" id="ARBA00023274"/>
    </source>
</evidence>
<evidence type="ECO:0000256" key="4">
    <source>
        <dbReference type="ARBA" id="ARBA00022490"/>
    </source>
</evidence>
<feature type="domain" description="Sm" evidence="12">
    <location>
        <begin position="1"/>
        <end position="82"/>
    </location>
</feature>
<proteinExistence type="inferred from homology"/>
<dbReference type="AlphaFoldDB" id="G0TRZ5"/>
<evidence type="ECO:0000256" key="10">
    <source>
        <dbReference type="ARBA" id="ARBA00041355"/>
    </source>
</evidence>
<name>G0TRZ5_TRYVY</name>
<dbReference type="GO" id="GO:0005737">
    <property type="term" value="C:cytoplasm"/>
    <property type="evidence" value="ECO:0007669"/>
    <property type="project" value="UniProtKB-SubCell"/>
</dbReference>
<keyword evidence="5" id="KW-0507">mRNA processing</keyword>
<dbReference type="Gene3D" id="2.30.30.100">
    <property type="match status" value="1"/>
</dbReference>
<dbReference type="InterPro" id="IPR001163">
    <property type="entry name" value="Sm_dom_euk/arc"/>
</dbReference>
<dbReference type="GO" id="GO:0005687">
    <property type="term" value="C:U4 snRNP"/>
    <property type="evidence" value="ECO:0007669"/>
    <property type="project" value="TreeGrafter"/>
</dbReference>
<evidence type="ECO:0000256" key="5">
    <source>
        <dbReference type="ARBA" id="ARBA00022664"/>
    </source>
</evidence>
<dbReference type="GO" id="GO:0070990">
    <property type="term" value="F:snRNP binding"/>
    <property type="evidence" value="ECO:0007669"/>
    <property type="project" value="TreeGrafter"/>
</dbReference>
<dbReference type="InterPro" id="IPR047575">
    <property type="entry name" value="Sm"/>
</dbReference>
<dbReference type="PROSITE" id="PS52002">
    <property type="entry name" value="SM"/>
    <property type="match status" value="1"/>
</dbReference>
<dbReference type="SUPFAM" id="SSF50182">
    <property type="entry name" value="Sm-like ribonucleoproteins"/>
    <property type="match status" value="1"/>
</dbReference>
<gene>
    <name evidence="13" type="ORF">TVY486_0201320</name>
</gene>
<dbReference type="GO" id="GO:0005682">
    <property type="term" value="C:U5 snRNP"/>
    <property type="evidence" value="ECO:0007669"/>
    <property type="project" value="TreeGrafter"/>
</dbReference>
<feature type="compositionally biased region" description="Basic and acidic residues" evidence="11">
    <location>
        <begin position="86"/>
        <end position="111"/>
    </location>
</feature>
<dbReference type="InterPro" id="IPR050914">
    <property type="entry name" value="snRNP_SmB/NAA38-like"/>
</dbReference>
<comment type="subcellular location">
    <subcellularLocation>
        <location evidence="2">Cytoplasm</location>
    </subcellularLocation>
    <subcellularLocation>
        <location evidence="1">Nucleus</location>
    </subcellularLocation>
</comment>
<dbReference type="GO" id="GO:0005686">
    <property type="term" value="C:U2 snRNP"/>
    <property type="evidence" value="ECO:0007669"/>
    <property type="project" value="TreeGrafter"/>
</dbReference>
<dbReference type="EMBL" id="HE573018">
    <property type="protein sequence ID" value="CCC46719.1"/>
    <property type="molecule type" value="Genomic_DNA"/>
</dbReference>
<dbReference type="GO" id="GO:0046540">
    <property type="term" value="C:U4/U6 x U5 tri-snRNP complex"/>
    <property type="evidence" value="ECO:0007669"/>
    <property type="project" value="TreeGrafter"/>
</dbReference>
<dbReference type="InterPro" id="IPR010920">
    <property type="entry name" value="LSM_dom_sf"/>
</dbReference>
<evidence type="ECO:0000256" key="8">
    <source>
        <dbReference type="ARBA" id="ARBA00023242"/>
    </source>
</evidence>
<evidence type="ECO:0000256" key="6">
    <source>
        <dbReference type="ARBA" id="ARBA00022884"/>
    </source>
</evidence>
<evidence type="ECO:0000313" key="13">
    <source>
        <dbReference type="EMBL" id="CCC46719.1"/>
    </source>
</evidence>
<keyword evidence="7" id="KW-0508">mRNA splicing</keyword>
<keyword evidence="4" id="KW-0963">Cytoplasm</keyword>
<dbReference type="GO" id="GO:0071013">
    <property type="term" value="C:catalytic step 2 spliceosome"/>
    <property type="evidence" value="ECO:0007669"/>
    <property type="project" value="TreeGrafter"/>
</dbReference>
<dbReference type="PANTHER" id="PTHR10701">
    <property type="entry name" value="SMALL NUCLEAR RIBONUCLEOPROTEIN-ASSOCIATED PROTEIN B AND N"/>
    <property type="match status" value="1"/>
</dbReference>
<dbReference type="SMART" id="SM00651">
    <property type="entry name" value="Sm"/>
    <property type="match status" value="1"/>
</dbReference>
<dbReference type="GO" id="GO:0071004">
    <property type="term" value="C:U2-type prespliceosome"/>
    <property type="evidence" value="ECO:0007669"/>
    <property type="project" value="TreeGrafter"/>
</dbReference>
<feature type="region of interest" description="Disordered" evidence="11">
    <location>
        <begin position="86"/>
        <end position="128"/>
    </location>
</feature>
<evidence type="ECO:0000259" key="12">
    <source>
        <dbReference type="PROSITE" id="PS52002"/>
    </source>
</evidence>
<evidence type="ECO:0000256" key="1">
    <source>
        <dbReference type="ARBA" id="ARBA00004123"/>
    </source>
</evidence>
<dbReference type="GO" id="GO:0000398">
    <property type="term" value="P:mRNA splicing, via spliceosome"/>
    <property type="evidence" value="ECO:0007669"/>
    <property type="project" value="TreeGrafter"/>
</dbReference>
<dbReference type="VEuPathDB" id="TriTrypDB:TvY486_0201320"/>
<evidence type="ECO:0000256" key="11">
    <source>
        <dbReference type="SAM" id="MobiDB-lite"/>
    </source>
</evidence>
<keyword evidence="6" id="KW-0694">RNA-binding</keyword>
<dbReference type="GO" id="GO:0005685">
    <property type="term" value="C:U1 snRNP"/>
    <property type="evidence" value="ECO:0007669"/>
    <property type="project" value="TreeGrafter"/>
</dbReference>
<dbReference type="GO" id="GO:0003723">
    <property type="term" value="F:RNA binding"/>
    <property type="evidence" value="ECO:0007669"/>
    <property type="project" value="UniProtKB-KW"/>
</dbReference>
<dbReference type="Pfam" id="PF01423">
    <property type="entry name" value="LSM"/>
    <property type="match status" value="1"/>
</dbReference>
<protein>
    <recommendedName>
        <fullName evidence="10">Sm protein B</fullName>
    </recommendedName>
</protein>
<evidence type="ECO:0000256" key="2">
    <source>
        <dbReference type="ARBA" id="ARBA00004496"/>
    </source>
</evidence>
<dbReference type="CDD" id="cd01717">
    <property type="entry name" value="Sm_B"/>
    <property type="match status" value="1"/>
</dbReference>
<keyword evidence="8" id="KW-0539">Nucleus</keyword>
<keyword evidence="9 13" id="KW-0687">Ribonucleoprotein</keyword>
<comment type="similarity">
    <text evidence="3">Belongs to the snRNP SmB/SmN family.</text>
</comment>
<dbReference type="PANTHER" id="PTHR10701:SF0">
    <property type="entry name" value="SMALL NUCLEAR RIBONUCLEOPROTEIN-ASSOCIATED PROTEIN B"/>
    <property type="match status" value="1"/>
</dbReference>
<accession>G0TRZ5</accession>
<organism evidence="13">
    <name type="scientific">Trypanosoma vivax (strain Y486)</name>
    <dbReference type="NCBI Taxonomy" id="1055687"/>
    <lineage>
        <taxon>Eukaryota</taxon>
        <taxon>Discoba</taxon>
        <taxon>Euglenozoa</taxon>
        <taxon>Kinetoplastea</taxon>
        <taxon>Metakinetoplastina</taxon>
        <taxon>Trypanosomatida</taxon>
        <taxon>Trypanosomatidae</taxon>
        <taxon>Trypanosoma</taxon>
        <taxon>Duttonella</taxon>
    </lineage>
</organism>
<evidence type="ECO:0000256" key="7">
    <source>
        <dbReference type="ARBA" id="ARBA00023187"/>
    </source>
</evidence>
<sequence length="128" mass="14030">MGRQSMLANINRTLQITLTDGRELTGKLLVYDRHMNVVLADTQESRKETKKMKDAGISPQRNLGLIVLRGEHVMAVSVVENSKGEEGKQVVDFKNAPREKGAVAKRSREQVIESGDGSSAGGKRARQA</sequence>
<reference evidence="13" key="1">
    <citation type="journal article" date="2012" name="Proc. Natl. Acad. Sci. U.S.A.">
        <title>Antigenic diversity is generated by distinct evolutionary mechanisms in African trypanosome species.</title>
        <authorList>
            <person name="Jackson A.P."/>
            <person name="Berry A."/>
            <person name="Aslett M."/>
            <person name="Allison H.C."/>
            <person name="Burton P."/>
            <person name="Vavrova-Anderson J."/>
            <person name="Brown R."/>
            <person name="Browne H."/>
            <person name="Corton N."/>
            <person name="Hauser H."/>
            <person name="Gamble J."/>
            <person name="Gilderthorp R."/>
            <person name="Marcello L."/>
            <person name="McQuillan J."/>
            <person name="Otto T.D."/>
            <person name="Quail M.A."/>
            <person name="Sanders M.J."/>
            <person name="van Tonder A."/>
            <person name="Ginger M.L."/>
            <person name="Field M.C."/>
            <person name="Barry J.D."/>
            <person name="Hertz-Fowler C."/>
            <person name="Berriman M."/>
        </authorList>
    </citation>
    <scope>NUCLEOTIDE SEQUENCE</scope>
    <source>
        <strain evidence="13">Y486</strain>
    </source>
</reference>
<evidence type="ECO:0000256" key="3">
    <source>
        <dbReference type="ARBA" id="ARBA00009123"/>
    </source>
</evidence>